<name>A0A2V1JPS3_EUBRA</name>
<feature type="coiled-coil region" evidence="1">
    <location>
        <begin position="64"/>
        <end position="95"/>
    </location>
</feature>
<keyword evidence="1" id="KW-0175">Coiled coil</keyword>
<protein>
    <submittedName>
        <fullName evidence="2">Uncharacterized protein</fullName>
    </submittedName>
</protein>
<dbReference type="AlphaFoldDB" id="A0A2V1JPS3"/>
<evidence type="ECO:0000313" key="2">
    <source>
        <dbReference type="EMBL" id="PWE86892.1"/>
    </source>
</evidence>
<dbReference type="EMBL" id="JRFU01000078">
    <property type="protein sequence ID" value="PWE86892.1"/>
    <property type="molecule type" value="Genomic_DNA"/>
</dbReference>
<evidence type="ECO:0000313" key="3">
    <source>
        <dbReference type="Proteomes" id="UP000245288"/>
    </source>
</evidence>
<reference evidence="2 3" key="1">
    <citation type="submission" date="2014-09" db="EMBL/GenBank/DDBJ databases">
        <title>Butyrate-producing bacteria isolated from human gut.</title>
        <authorList>
            <person name="Zhang Q."/>
            <person name="Zhao L."/>
        </authorList>
    </citation>
    <scope>NUCLEOTIDE SEQUENCE [LARGE SCALE GENOMIC DNA]</scope>
    <source>
        <strain evidence="2 3">21</strain>
    </source>
</reference>
<proteinExistence type="predicted"/>
<accession>A0A2V1JPS3</accession>
<comment type="caution">
    <text evidence="2">The sequence shown here is derived from an EMBL/GenBank/DDBJ whole genome shotgun (WGS) entry which is preliminary data.</text>
</comment>
<organism evidence="2 3">
    <name type="scientific">Eubacterium ramulus</name>
    <dbReference type="NCBI Taxonomy" id="39490"/>
    <lineage>
        <taxon>Bacteria</taxon>
        <taxon>Bacillati</taxon>
        <taxon>Bacillota</taxon>
        <taxon>Clostridia</taxon>
        <taxon>Eubacteriales</taxon>
        <taxon>Eubacteriaceae</taxon>
        <taxon>Eubacterium</taxon>
    </lineage>
</organism>
<sequence length="96" mass="11456">MSIVFDNRPSVYLSEPYIYNNAGAAEEYQKHYITPERRKELLKKQAELMQKYKEVEDFKCETEYKNVQQACQNLMNELDQQAEDIRRELESGVLDE</sequence>
<evidence type="ECO:0000256" key="1">
    <source>
        <dbReference type="SAM" id="Coils"/>
    </source>
</evidence>
<gene>
    <name evidence="2" type="ORF">LG34_07245</name>
</gene>
<dbReference type="RefSeq" id="WP_109215448.1">
    <property type="nucleotide sequence ID" value="NZ_JRFU01000078.1"/>
</dbReference>
<keyword evidence="3" id="KW-1185">Reference proteome</keyword>
<dbReference type="Proteomes" id="UP000245288">
    <property type="component" value="Unassembled WGS sequence"/>
</dbReference>